<keyword evidence="2" id="KW-1133">Transmembrane helix</keyword>
<keyword evidence="4" id="KW-1185">Reference proteome</keyword>
<keyword evidence="2" id="KW-0812">Transmembrane</keyword>
<evidence type="ECO:0000313" key="4">
    <source>
        <dbReference type="Proteomes" id="UP000464787"/>
    </source>
</evidence>
<protein>
    <submittedName>
        <fullName evidence="3">Uncharacterized protein</fullName>
    </submittedName>
</protein>
<evidence type="ECO:0000256" key="2">
    <source>
        <dbReference type="SAM" id="Phobius"/>
    </source>
</evidence>
<name>A0A857J4V0_9BURK</name>
<dbReference type="RefSeq" id="WP_160551392.1">
    <property type="nucleotide sequence ID" value="NZ_CP047650.1"/>
</dbReference>
<sequence length="209" mass="22754">MFSSFFATLYWILAVCAICGVSTAVAKARRRQSQRMEQERRTAYLALQRLLDMGLEHARFSYRPSARALVLDGRAARWNGVKGTARQPERDVIVAGWRDLPAAVGAAGWIEVAMREALAQGQSLECEYLARCEGQPDRHLVLTAVPLPSLGMLLGTLALRRHGQPSGRPLATGPGTTTLRVIGAPADEESAAAMSRSWRPGPRATAGRF</sequence>
<feature type="transmembrane region" description="Helical" evidence="2">
    <location>
        <begin position="6"/>
        <end position="26"/>
    </location>
</feature>
<evidence type="ECO:0000313" key="3">
    <source>
        <dbReference type="EMBL" id="QHI97875.1"/>
    </source>
</evidence>
<accession>A0A857J4V0</accession>
<keyword evidence="2" id="KW-0472">Membrane</keyword>
<dbReference type="AlphaFoldDB" id="A0A857J4V0"/>
<dbReference type="KEGG" id="xyk:GT347_07630"/>
<feature type="region of interest" description="Disordered" evidence="1">
    <location>
        <begin position="190"/>
        <end position="209"/>
    </location>
</feature>
<evidence type="ECO:0000256" key="1">
    <source>
        <dbReference type="SAM" id="MobiDB-lite"/>
    </source>
</evidence>
<dbReference type="Proteomes" id="UP000464787">
    <property type="component" value="Chromosome"/>
</dbReference>
<proteinExistence type="predicted"/>
<gene>
    <name evidence="3" type="ORF">GT347_07630</name>
</gene>
<dbReference type="EMBL" id="CP047650">
    <property type="protein sequence ID" value="QHI97875.1"/>
    <property type="molecule type" value="Genomic_DNA"/>
</dbReference>
<reference evidence="3 4" key="1">
    <citation type="submission" date="2020-01" db="EMBL/GenBank/DDBJ databases">
        <title>Genome sequencing of strain KACC 21265.</title>
        <authorList>
            <person name="Heo J."/>
            <person name="Kim S.-J."/>
            <person name="Kim J.-S."/>
            <person name="Hong S.-B."/>
            <person name="Kwon S.-W."/>
        </authorList>
    </citation>
    <scope>NUCLEOTIDE SEQUENCE [LARGE SCALE GENOMIC DNA]</scope>
    <source>
        <strain evidence="3 4">KACC 21265</strain>
    </source>
</reference>
<organism evidence="3 4">
    <name type="scientific">Xylophilus rhododendri</name>
    <dbReference type="NCBI Taxonomy" id="2697032"/>
    <lineage>
        <taxon>Bacteria</taxon>
        <taxon>Pseudomonadati</taxon>
        <taxon>Pseudomonadota</taxon>
        <taxon>Betaproteobacteria</taxon>
        <taxon>Burkholderiales</taxon>
        <taxon>Xylophilus</taxon>
    </lineage>
</organism>